<dbReference type="AlphaFoldDB" id="A0ABD0MR83"/>
<accession>A0ABD0MR83</accession>
<comment type="caution">
    <text evidence="1">The sequence shown here is derived from an EMBL/GenBank/DDBJ whole genome shotgun (WGS) entry which is preliminary data.</text>
</comment>
<dbReference type="Proteomes" id="UP001529510">
    <property type="component" value="Unassembled WGS sequence"/>
</dbReference>
<dbReference type="EMBL" id="JAMKFB020000189">
    <property type="protein sequence ID" value="KAL0152479.1"/>
    <property type="molecule type" value="Genomic_DNA"/>
</dbReference>
<gene>
    <name evidence="1" type="ORF">M9458_052202</name>
</gene>
<name>A0ABD0MR83_CIRMR</name>
<sequence>MVKCPICHSNYTNLRQHLRTIHLVFNLEERAILLKMARSRLPLKNEEAKRMDALHTLTWRVAVWELKALRQTNPEVPLATCLDEEEEPVVTPSAAESPRLDGQEVWGLPQSWGTPTQAWGRPPMWMGPYPPQGMWAAPFQVWAPSSDVEAAPLQVVEAAPVQALGDAPTQEVGGALSQVLGCALRKVLSPPPQVSAPLPEARASCSAEFGASSSPSMNERTLKNVMGNNQIYKLISYNVAVDGRLT</sequence>
<keyword evidence="2" id="KW-1185">Reference proteome</keyword>
<evidence type="ECO:0000313" key="2">
    <source>
        <dbReference type="Proteomes" id="UP001529510"/>
    </source>
</evidence>
<organism evidence="1 2">
    <name type="scientific">Cirrhinus mrigala</name>
    <name type="common">Mrigala</name>
    <dbReference type="NCBI Taxonomy" id="683832"/>
    <lineage>
        <taxon>Eukaryota</taxon>
        <taxon>Metazoa</taxon>
        <taxon>Chordata</taxon>
        <taxon>Craniata</taxon>
        <taxon>Vertebrata</taxon>
        <taxon>Euteleostomi</taxon>
        <taxon>Actinopterygii</taxon>
        <taxon>Neopterygii</taxon>
        <taxon>Teleostei</taxon>
        <taxon>Ostariophysi</taxon>
        <taxon>Cypriniformes</taxon>
        <taxon>Cyprinidae</taxon>
        <taxon>Labeoninae</taxon>
        <taxon>Labeonini</taxon>
        <taxon>Cirrhinus</taxon>
    </lineage>
</organism>
<proteinExistence type="predicted"/>
<evidence type="ECO:0000313" key="1">
    <source>
        <dbReference type="EMBL" id="KAL0152479.1"/>
    </source>
</evidence>
<protein>
    <recommendedName>
        <fullName evidence="3">C2H2-type domain-containing protein</fullName>
    </recommendedName>
</protein>
<evidence type="ECO:0008006" key="3">
    <source>
        <dbReference type="Google" id="ProtNLM"/>
    </source>
</evidence>
<reference evidence="1 2" key="1">
    <citation type="submission" date="2024-05" db="EMBL/GenBank/DDBJ databases">
        <title>Genome sequencing and assembly of Indian major carp, Cirrhinus mrigala (Hamilton, 1822).</title>
        <authorList>
            <person name="Mohindra V."/>
            <person name="Chowdhury L.M."/>
            <person name="Lal K."/>
            <person name="Jena J.K."/>
        </authorList>
    </citation>
    <scope>NUCLEOTIDE SEQUENCE [LARGE SCALE GENOMIC DNA]</scope>
    <source>
        <strain evidence="1">CM1030</strain>
        <tissue evidence="1">Blood</tissue>
    </source>
</reference>